<keyword evidence="5 7" id="KW-0456">Lyase</keyword>
<evidence type="ECO:0000256" key="4">
    <source>
        <dbReference type="ARBA" id="ARBA00022898"/>
    </source>
</evidence>
<accession>A0A327VHW9</accession>
<dbReference type="InterPro" id="IPR010977">
    <property type="entry name" value="Aromatic_deC"/>
</dbReference>
<name>A0A327VHW9_9BACT</name>
<organism evidence="8 9">
    <name type="scientific">Chitinophaga dinghuensis</name>
    <dbReference type="NCBI Taxonomy" id="1539050"/>
    <lineage>
        <taxon>Bacteria</taxon>
        <taxon>Pseudomonadati</taxon>
        <taxon>Bacteroidota</taxon>
        <taxon>Chitinophagia</taxon>
        <taxon>Chitinophagales</taxon>
        <taxon>Chitinophagaceae</taxon>
        <taxon>Chitinophaga</taxon>
    </lineage>
</organism>
<dbReference type="InterPro" id="IPR015422">
    <property type="entry name" value="PyrdxlP-dep_Trfase_small"/>
</dbReference>
<dbReference type="SUPFAM" id="SSF53383">
    <property type="entry name" value="PLP-dependent transferases"/>
    <property type="match status" value="1"/>
</dbReference>
<dbReference type="PRINTS" id="PR00800">
    <property type="entry name" value="YHDCRBOXLASE"/>
</dbReference>
<dbReference type="PANTHER" id="PTHR11999:SF70">
    <property type="entry name" value="MIP05841P"/>
    <property type="match status" value="1"/>
</dbReference>
<dbReference type="AlphaFoldDB" id="A0A327VHW9"/>
<dbReference type="Proteomes" id="UP000249819">
    <property type="component" value="Unassembled WGS sequence"/>
</dbReference>
<dbReference type="Gene3D" id="3.90.1150.10">
    <property type="entry name" value="Aspartate Aminotransferase, domain 1"/>
    <property type="match status" value="1"/>
</dbReference>
<comment type="cofactor">
    <cofactor evidence="1 6 7">
        <name>pyridoxal 5'-phosphate</name>
        <dbReference type="ChEBI" id="CHEBI:597326"/>
    </cofactor>
</comment>
<dbReference type="EMBL" id="QLMA01000012">
    <property type="protein sequence ID" value="RAJ73672.1"/>
    <property type="molecule type" value="Genomic_DNA"/>
</dbReference>
<dbReference type="GO" id="GO:0006520">
    <property type="term" value="P:amino acid metabolic process"/>
    <property type="evidence" value="ECO:0007669"/>
    <property type="project" value="InterPro"/>
</dbReference>
<keyword evidence="9" id="KW-1185">Reference proteome</keyword>
<feature type="modified residue" description="N6-(pyridoxal phosphate)lysine" evidence="6">
    <location>
        <position position="310"/>
    </location>
</feature>
<dbReference type="GO" id="GO:0030170">
    <property type="term" value="F:pyridoxal phosphate binding"/>
    <property type="evidence" value="ECO:0007669"/>
    <property type="project" value="InterPro"/>
</dbReference>
<dbReference type="InterPro" id="IPR021115">
    <property type="entry name" value="Pyridoxal-P_BS"/>
</dbReference>
<gene>
    <name evidence="8" type="ORF">CLV59_11213</name>
</gene>
<comment type="caution">
    <text evidence="8">The sequence shown here is derived from an EMBL/GenBank/DDBJ whole genome shotgun (WGS) entry which is preliminary data.</text>
</comment>
<reference evidence="8 9" key="1">
    <citation type="submission" date="2018-06" db="EMBL/GenBank/DDBJ databases">
        <title>Genomic Encyclopedia of Archaeal and Bacterial Type Strains, Phase II (KMG-II): from individual species to whole genera.</title>
        <authorList>
            <person name="Goeker M."/>
        </authorList>
    </citation>
    <scope>NUCLEOTIDE SEQUENCE [LARGE SCALE GENOMIC DNA]</scope>
    <source>
        <strain evidence="8 9">DSM 29821</strain>
    </source>
</reference>
<keyword evidence="4 6" id="KW-0663">Pyridoxal phosphate</keyword>
<proteinExistence type="inferred from homology"/>
<evidence type="ECO:0000256" key="3">
    <source>
        <dbReference type="ARBA" id="ARBA00022793"/>
    </source>
</evidence>
<evidence type="ECO:0000313" key="9">
    <source>
        <dbReference type="Proteomes" id="UP000249819"/>
    </source>
</evidence>
<dbReference type="GO" id="GO:0019752">
    <property type="term" value="P:carboxylic acid metabolic process"/>
    <property type="evidence" value="ECO:0007669"/>
    <property type="project" value="InterPro"/>
</dbReference>
<dbReference type="InterPro" id="IPR015424">
    <property type="entry name" value="PyrdxlP-dep_Trfase"/>
</dbReference>
<dbReference type="InterPro" id="IPR002129">
    <property type="entry name" value="PyrdxlP-dep_de-COase"/>
</dbReference>
<dbReference type="Pfam" id="PF00282">
    <property type="entry name" value="Pyridoxal_deC"/>
    <property type="match status" value="1"/>
</dbReference>
<evidence type="ECO:0000256" key="5">
    <source>
        <dbReference type="ARBA" id="ARBA00023239"/>
    </source>
</evidence>
<evidence type="ECO:0000256" key="1">
    <source>
        <dbReference type="ARBA" id="ARBA00001933"/>
    </source>
</evidence>
<dbReference type="PROSITE" id="PS00392">
    <property type="entry name" value="DDC_GAD_HDC_YDC"/>
    <property type="match status" value="1"/>
</dbReference>
<dbReference type="Gene3D" id="3.40.640.10">
    <property type="entry name" value="Type I PLP-dependent aspartate aminotransferase-like (Major domain)"/>
    <property type="match status" value="1"/>
</dbReference>
<evidence type="ECO:0000256" key="2">
    <source>
        <dbReference type="ARBA" id="ARBA00009533"/>
    </source>
</evidence>
<evidence type="ECO:0000313" key="8">
    <source>
        <dbReference type="EMBL" id="RAJ73672.1"/>
    </source>
</evidence>
<dbReference type="InterPro" id="IPR015421">
    <property type="entry name" value="PyrdxlP-dep_Trfase_major"/>
</dbReference>
<keyword evidence="3" id="KW-0210">Decarboxylase</keyword>
<protein>
    <submittedName>
        <fullName evidence="8">Glutamate/tyrosine decarboxylase-like PLP-dependent enzyme</fullName>
    </submittedName>
</protein>
<evidence type="ECO:0000256" key="6">
    <source>
        <dbReference type="PIRSR" id="PIRSR602129-50"/>
    </source>
</evidence>
<dbReference type="PANTHER" id="PTHR11999">
    <property type="entry name" value="GROUP II PYRIDOXAL-5-PHOSPHATE DECARBOXYLASE"/>
    <property type="match status" value="1"/>
</dbReference>
<evidence type="ECO:0000256" key="7">
    <source>
        <dbReference type="RuleBase" id="RU000382"/>
    </source>
</evidence>
<dbReference type="GO" id="GO:0016831">
    <property type="term" value="F:carboxy-lyase activity"/>
    <property type="evidence" value="ECO:0007669"/>
    <property type="project" value="UniProtKB-KW"/>
</dbReference>
<comment type="similarity">
    <text evidence="2 7">Belongs to the group II decarboxylase family.</text>
</comment>
<sequence length="480" mass="52835">MFQFCAGIANDSPLRFQASMKLSDDLKYTDQLLQLTKDFSNRFLSVADKLAPHKVFHSLPAVALPQTGIGGAATLEKFRQLYGDQLTAASGPRFWGFVTGGVTPAALMGDWLTSAMDLNVSSSGTVATCIEEDTLRQLKSLFGIPAEFLGAFVSGATMANFTGLAIARQWLGLQQGVDVAADGMNALQDVRILSSVPHSSILKSMSMLGLGRNSLVRIPALPNRESVDLQALENYLKEHPNQPFIYIANAGTVNTVDFDDIAAIVALKQQYNFWLHVDAAFGGFAACSTEYKSLLNGWEAADSITVDAHKWLNVPYDAAMIFNRHPELQVSVFQNPGAAYLGDPLREFHYNNYIPENSRRLRALPAWFSLQAYGREGYQYIVENNVHLARKLGTLIASDPRLKLLAPVRLCVVCFTLDVPEETQADAVSGFLTALNNSGVVYMTRTQYQGQPAIRAALVNWRTTEKDIQLVWDTIQQLLT</sequence>